<name>A0A0G2IAY8_9EURO</name>
<dbReference type="AlphaFoldDB" id="A0A0G2IAY8"/>
<dbReference type="VEuPathDB" id="FungiDB:EMCG_06943"/>
<comment type="caution">
    <text evidence="1">The sequence shown here is derived from an EMBL/GenBank/DDBJ whole genome shotgun (WGS) entry which is preliminary data.</text>
</comment>
<evidence type="ECO:0000313" key="1">
    <source>
        <dbReference type="EMBL" id="KKZ67415.1"/>
    </source>
</evidence>
<gene>
    <name evidence="1" type="ORF">EMCG_06943</name>
</gene>
<proteinExistence type="predicted"/>
<reference evidence="2" key="1">
    <citation type="journal article" date="2015" name="PLoS Genet.">
        <title>The dynamic genome and transcriptome of the human fungal pathogen Blastomyces and close relative Emmonsia.</title>
        <authorList>
            <person name="Munoz J.F."/>
            <person name="Gauthier G.M."/>
            <person name="Desjardins C.A."/>
            <person name="Gallo J.E."/>
            <person name="Holder J."/>
            <person name="Sullivan T.D."/>
            <person name="Marty A.J."/>
            <person name="Carmen J.C."/>
            <person name="Chen Z."/>
            <person name="Ding L."/>
            <person name="Gujja S."/>
            <person name="Magrini V."/>
            <person name="Misas E."/>
            <person name="Mitreva M."/>
            <person name="Priest M."/>
            <person name="Saif S."/>
            <person name="Whiston E.A."/>
            <person name="Young S."/>
            <person name="Zeng Q."/>
            <person name="Goldman W.E."/>
            <person name="Mardis E.R."/>
            <person name="Taylor J.W."/>
            <person name="McEwen J.G."/>
            <person name="Clay O.K."/>
            <person name="Klein B.S."/>
            <person name="Cuomo C.A."/>
        </authorList>
    </citation>
    <scope>NUCLEOTIDE SEQUENCE [LARGE SCALE GENOMIC DNA]</scope>
    <source>
        <strain evidence="2">UAMH 3008</strain>
    </source>
</reference>
<dbReference type="EMBL" id="LCZI01000263">
    <property type="protein sequence ID" value="KKZ67415.1"/>
    <property type="molecule type" value="Genomic_DNA"/>
</dbReference>
<organism evidence="1 2">
    <name type="scientific">[Emmonsia] crescens</name>
    <dbReference type="NCBI Taxonomy" id="73230"/>
    <lineage>
        <taxon>Eukaryota</taxon>
        <taxon>Fungi</taxon>
        <taxon>Dikarya</taxon>
        <taxon>Ascomycota</taxon>
        <taxon>Pezizomycotina</taxon>
        <taxon>Eurotiomycetes</taxon>
        <taxon>Eurotiomycetidae</taxon>
        <taxon>Onygenales</taxon>
        <taxon>Ajellomycetaceae</taxon>
        <taxon>Emergomyces</taxon>
    </lineage>
</organism>
<accession>A0A0G2IAY8</accession>
<protein>
    <submittedName>
        <fullName evidence="1">Uncharacterized protein</fullName>
    </submittedName>
</protein>
<dbReference type="Proteomes" id="UP000034164">
    <property type="component" value="Unassembled WGS sequence"/>
</dbReference>
<evidence type="ECO:0000313" key="2">
    <source>
        <dbReference type="Proteomes" id="UP000034164"/>
    </source>
</evidence>
<sequence length="64" mass="7174">MSAKVLVTYSVLEVEKVQKLLKLFKFMSKLEVDIGYAAKLKVVYSGFKANQALEIDSNEICSTI</sequence>